<proteinExistence type="predicted"/>
<evidence type="ECO:0000313" key="1">
    <source>
        <dbReference type="EMBL" id="GII59199.1"/>
    </source>
</evidence>
<gene>
    <name evidence="1" type="ORF">Pth03_75880</name>
</gene>
<dbReference type="Proteomes" id="UP000605992">
    <property type="component" value="Unassembled WGS sequence"/>
</dbReference>
<keyword evidence="2" id="KW-1185">Reference proteome</keyword>
<name>A0A8J3Y1R3_9ACTN</name>
<sequence length="390" mass="42748">MNAFGAWESLSLHVVSQRRWDLLVPAEAKAAYKNATNNPVVVNLGDEPQTMRATIWDVDLTAHLPQVRWSGLDALPRLTTLRWSGPDHGLTEAIAARPLIVDLIWNDPPSTIDLSATHLTAVTISGNGLRRLRLPPGLMNLRLTSDPPQVVEAAEDGRWIRLLATSPGHAIPSGLHGVRRLDLQVAGDLSLTGLGAAADLEELTITWTGPHGQLLDAVDLHGLRRLHTLQLTDAYGVEASSLPRPGTPLRRLSIGGIRRSQAKLVKARYKGTPVWVTVWGAKSDTWLAANVSNPLRDWVDDDEQAGTAACKAYAAALRTIDRLPSGDAMGTNARPVLHKLIAELNAIDERYEIIDTLRREQAADAFFDLARRANIPDSEAADWLDEWRDF</sequence>
<reference evidence="1" key="1">
    <citation type="submission" date="2021-01" db="EMBL/GenBank/DDBJ databases">
        <title>Whole genome shotgun sequence of Planotetraspora thailandica NBRC 104271.</title>
        <authorList>
            <person name="Komaki H."/>
            <person name="Tamura T."/>
        </authorList>
    </citation>
    <scope>NUCLEOTIDE SEQUENCE</scope>
    <source>
        <strain evidence="1">NBRC 104271</strain>
    </source>
</reference>
<accession>A0A8J3Y1R3</accession>
<dbReference type="EMBL" id="BOOR01000080">
    <property type="protein sequence ID" value="GII59199.1"/>
    <property type="molecule type" value="Genomic_DNA"/>
</dbReference>
<evidence type="ECO:0000313" key="2">
    <source>
        <dbReference type="Proteomes" id="UP000605992"/>
    </source>
</evidence>
<evidence type="ECO:0008006" key="3">
    <source>
        <dbReference type="Google" id="ProtNLM"/>
    </source>
</evidence>
<comment type="caution">
    <text evidence="1">The sequence shown here is derived from an EMBL/GenBank/DDBJ whole genome shotgun (WGS) entry which is preliminary data.</text>
</comment>
<organism evidence="1 2">
    <name type="scientific">Planotetraspora thailandica</name>
    <dbReference type="NCBI Taxonomy" id="487172"/>
    <lineage>
        <taxon>Bacteria</taxon>
        <taxon>Bacillati</taxon>
        <taxon>Actinomycetota</taxon>
        <taxon>Actinomycetes</taxon>
        <taxon>Streptosporangiales</taxon>
        <taxon>Streptosporangiaceae</taxon>
        <taxon>Planotetraspora</taxon>
    </lineage>
</organism>
<dbReference type="AlphaFoldDB" id="A0A8J3Y1R3"/>
<protein>
    <recommendedName>
        <fullName evidence="3">Leucine-rich repeat domain-containing protein</fullName>
    </recommendedName>
</protein>